<evidence type="ECO:0000313" key="2">
    <source>
        <dbReference type="Proteomes" id="UP000886998"/>
    </source>
</evidence>
<sequence>MVPYRNRQIKSFIYHSGAWPTLSRFSPPTLLTALVLIYQRFFLLFRHCGCSVYRTAQLIKFTQNFREKTSNVVEKCDNTNLYQTHLPLYEYIQHRHSSTSKNLTYSTLNTSE</sequence>
<dbReference type="Proteomes" id="UP000886998">
    <property type="component" value="Unassembled WGS sequence"/>
</dbReference>
<proteinExistence type="predicted"/>
<name>A0A8X7CMC4_9ARAC</name>
<gene>
    <name evidence="1" type="ORF">TNIN_12881</name>
</gene>
<organism evidence="1 2">
    <name type="scientific">Trichonephila inaurata madagascariensis</name>
    <dbReference type="NCBI Taxonomy" id="2747483"/>
    <lineage>
        <taxon>Eukaryota</taxon>
        <taxon>Metazoa</taxon>
        <taxon>Ecdysozoa</taxon>
        <taxon>Arthropoda</taxon>
        <taxon>Chelicerata</taxon>
        <taxon>Arachnida</taxon>
        <taxon>Araneae</taxon>
        <taxon>Araneomorphae</taxon>
        <taxon>Entelegynae</taxon>
        <taxon>Araneoidea</taxon>
        <taxon>Nephilidae</taxon>
        <taxon>Trichonephila</taxon>
        <taxon>Trichonephila inaurata</taxon>
    </lineage>
</organism>
<reference evidence="1" key="1">
    <citation type="submission" date="2020-08" db="EMBL/GenBank/DDBJ databases">
        <title>Multicomponent nature underlies the extraordinary mechanical properties of spider dragline silk.</title>
        <authorList>
            <person name="Kono N."/>
            <person name="Nakamura H."/>
            <person name="Mori M."/>
            <person name="Yoshida Y."/>
            <person name="Ohtoshi R."/>
            <person name="Malay A.D."/>
            <person name="Moran D.A.P."/>
            <person name="Tomita M."/>
            <person name="Numata K."/>
            <person name="Arakawa K."/>
        </authorList>
    </citation>
    <scope>NUCLEOTIDE SEQUENCE</scope>
</reference>
<keyword evidence="2" id="KW-1185">Reference proteome</keyword>
<evidence type="ECO:0000313" key="1">
    <source>
        <dbReference type="EMBL" id="GFY73026.1"/>
    </source>
</evidence>
<comment type="caution">
    <text evidence="1">The sequence shown here is derived from an EMBL/GenBank/DDBJ whole genome shotgun (WGS) entry which is preliminary data.</text>
</comment>
<protein>
    <submittedName>
        <fullName evidence="1">Uncharacterized protein</fullName>
    </submittedName>
</protein>
<dbReference type="EMBL" id="BMAV01019777">
    <property type="protein sequence ID" value="GFY73026.1"/>
    <property type="molecule type" value="Genomic_DNA"/>
</dbReference>
<accession>A0A8X7CMC4</accession>
<dbReference type="AlphaFoldDB" id="A0A8X7CMC4"/>